<dbReference type="FunFam" id="3.30.2410.10:FF:000007">
    <property type="entry name" value="Putative E3 ubiquitin-protein ligase HECTD1"/>
    <property type="match status" value="1"/>
</dbReference>
<comment type="function">
    <text evidence="6">E3 ubiquitin-protein ligase which accepts ubiquitin from an E2 ubiquitin-conjugating enzyme in the form of a thioester and then directly transfers the ubiquitin to targeted substrates.</text>
</comment>
<protein>
    <recommendedName>
        <fullName evidence="6">E3 ubiquitin-protein ligase</fullName>
        <ecNumber evidence="6">2.3.2.26</ecNumber>
    </recommendedName>
</protein>
<comment type="similarity">
    <text evidence="2 6">Belongs to the UPL family. K-HECT subfamily.</text>
</comment>
<accession>A0A915DF91</accession>
<evidence type="ECO:0000313" key="10">
    <source>
        <dbReference type="WBParaSite" id="jg18821"/>
    </source>
</evidence>
<evidence type="ECO:0000256" key="2">
    <source>
        <dbReference type="ARBA" id="ARBA00006331"/>
    </source>
</evidence>
<evidence type="ECO:0000313" key="9">
    <source>
        <dbReference type="Proteomes" id="UP000887574"/>
    </source>
</evidence>
<dbReference type="Gene3D" id="3.30.2410.10">
    <property type="entry name" value="Hect, E3 ligase catalytic domain"/>
    <property type="match status" value="1"/>
</dbReference>
<sequence>MDSSGIIGSFDADELENEIYEDEFQAHQNLIENNCEGSDEVVSFEQASFPGANSRAAGAVGSGPAGMASASIAFQNQVESLASAAAALRRQFSNTSSGSATGSRTAGGFSNGSTTHLGAAEGAEPKLSWRQIFMGEEGRFEGAEGAGNNNGDDRANSGSRNFKKTARVWDDDFVLRRQLEALIPAFDPRPGRTNVNQTQEVELTNELTESIPSVYTRKGSTMVRQSSLAVASASTKLRIYLKGPNLANIPDQTVELSNDDASIFYYIQEIMNATEWGQKAAEKQKRVWEPTYTLIYENPEGENSVSIQLGKPQLDNEAKESADGLVRQSLDLIQKLHSLADKSQIALPNEVFHSCKLTQKLTQSLTDPLIVCAKALPEWCNQLVFDYPCLFSVDTRSMHLHATAFGTSRAIVWLQNRRDQILDQNRSSSTSSAGSSNLAGSRREDHYPEYRIGRIKHERIKVHRNDDLLLENAIRVMNFHAIRKSVLEIEYFGEEGTGLGPLLNEHQTQLEAHELDLGEGAKPPGYYVRRIGGLFPAFLPQGTEDTKKVSSLFRIFGIFLAKVMQDNRLVDIPLSTTFLRLMLSPEITKSSHSSNSYFSPLTTIDDLAQIHPLKANFLRSLQQFIQQKQAIENDCKLTESAKKESIAGLKLKLGEQDHGECSVDDLGLSFVLNPPSSIFAYKEIELVEQGSKVDVTADNVEEYVEKCLDFYLNTGIREQVTAFRQGFDLVFPLSSLTAFTPSEVQVLLSGEQCPQWTRDDIMKYTEPKLGYSRDSAGFLHFVDVLVNMNAAERKGFLQFTTGCSSLPPGGLANLHPRLTVVRKVGSGDGSFPSVNTCVHYLKLPEYSCAEILRERLLAATYERVST</sequence>
<dbReference type="InterPro" id="IPR000569">
    <property type="entry name" value="HECT_dom"/>
</dbReference>
<dbReference type="SUPFAM" id="SSF56204">
    <property type="entry name" value="Hect, E3 ligase catalytic domain"/>
    <property type="match status" value="1"/>
</dbReference>
<keyword evidence="3 6" id="KW-0808">Transferase</keyword>
<keyword evidence="9" id="KW-1185">Reference proteome</keyword>
<organism evidence="9 10">
    <name type="scientific">Ditylenchus dipsaci</name>
    <dbReference type="NCBI Taxonomy" id="166011"/>
    <lineage>
        <taxon>Eukaryota</taxon>
        <taxon>Metazoa</taxon>
        <taxon>Ecdysozoa</taxon>
        <taxon>Nematoda</taxon>
        <taxon>Chromadorea</taxon>
        <taxon>Rhabditida</taxon>
        <taxon>Tylenchina</taxon>
        <taxon>Tylenchomorpha</taxon>
        <taxon>Sphaerularioidea</taxon>
        <taxon>Anguinidae</taxon>
        <taxon>Anguininae</taxon>
        <taxon>Ditylenchus</taxon>
    </lineage>
</organism>
<dbReference type="SMART" id="SM00119">
    <property type="entry name" value="HECTc"/>
    <property type="match status" value="1"/>
</dbReference>
<feature type="compositionally biased region" description="Low complexity" evidence="7">
    <location>
        <begin position="94"/>
        <end position="108"/>
    </location>
</feature>
<keyword evidence="4 5" id="KW-0833">Ubl conjugation pathway</keyword>
<feature type="region of interest" description="Disordered" evidence="7">
    <location>
        <begin position="140"/>
        <end position="159"/>
    </location>
</feature>
<evidence type="ECO:0000256" key="5">
    <source>
        <dbReference type="PROSITE-ProRule" id="PRU00104"/>
    </source>
</evidence>
<dbReference type="GO" id="GO:0016607">
    <property type="term" value="C:nuclear speck"/>
    <property type="evidence" value="ECO:0007669"/>
    <property type="project" value="TreeGrafter"/>
</dbReference>
<dbReference type="InterPro" id="IPR035983">
    <property type="entry name" value="Hect_E3_ubiquitin_ligase"/>
</dbReference>
<dbReference type="Proteomes" id="UP000887574">
    <property type="component" value="Unplaced"/>
</dbReference>
<dbReference type="GO" id="GO:0061630">
    <property type="term" value="F:ubiquitin protein ligase activity"/>
    <property type="evidence" value="ECO:0007669"/>
    <property type="project" value="UniProtKB-UniRule"/>
</dbReference>
<reference evidence="10" key="1">
    <citation type="submission" date="2022-11" db="UniProtKB">
        <authorList>
            <consortium name="WormBaseParasite"/>
        </authorList>
    </citation>
    <scope>IDENTIFICATION</scope>
</reference>
<dbReference type="PROSITE" id="PS50237">
    <property type="entry name" value="HECT"/>
    <property type="match status" value="1"/>
</dbReference>
<comment type="pathway">
    <text evidence="6">Protein modification; protein ubiquitination.</text>
</comment>
<evidence type="ECO:0000256" key="6">
    <source>
        <dbReference type="RuleBase" id="RU369009"/>
    </source>
</evidence>
<dbReference type="EC" id="2.3.2.26" evidence="6"/>
<dbReference type="GO" id="GO:0070534">
    <property type="term" value="P:protein K63-linked ubiquitination"/>
    <property type="evidence" value="ECO:0007669"/>
    <property type="project" value="TreeGrafter"/>
</dbReference>
<evidence type="ECO:0000256" key="7">
    <source>
        <dbReference type="SAM" id="MobiDB-lite"/>
    </source>
</evidence>
<feature type="region of interest" description="Disordered" evidence="7">
    <location>
        <begin position="94"/>
        <end position="122"/>
    </location>
</feature>
<feature type="region of interest" description="Disordered" evidence="7">
    <location>
        <begin position="423"/>
        <end position="442"/>
    </location>
</feature>
<dbReference type="PANTHER" id="PTHR45670:SF1">
    <property type="entry name" value="E3 UBIQUITIN-PROTEIN LIGASE HECTD1"/>
    <property type="match status" value="1"/>
</dbReference>
<feature type="compositionally biased region" description="Low complexity" evidence="7">
    <location>
        <begin position="425"/>
        <end position="440"/>
    </location>
</feature>
<dbReference type="InterPro" id="IPR045322">
    <property type="entry name" value="HECTD1/TRIP12-like"/>
</dbReference>
<evidence type="ECO:0000256" key="4">
    <source>
        <dbReference type="ARBA" id="ARBA00022786"/>
    </source>
</evidence>
<dbReference type="Gene3D" id="3.90.1750.10">
    <property type="entry name" value="Hect, E3 ligase catalytic domains"/>
    <property type="match status" value="2"/>
</dbReference>
<dbReference type="PANTHER" id="PTHR45670">
    <property type="entry name" value="E3 UBIQUITIN-PROTEIN LIGASE TRIP12"/>
    <property type="match status" value="1"/>
</dbReference>
<proteinExistence type="inferred from homology"/>
<name>A0A915DF91_9BILA</name>
<evidence type="ECO:0000259" key="8">
    <source>
        <dbReference type="PROSITE" id="PS50237"/>
    </source>
</evidence>
<evidence type="ECO:0000256" key="1">
    <source>
        <dbReference type="ARBA" id="ARBA00000885"/>
    </source>
</evidence>
<dbReference type="AlphaFoldDB" id="A0A915DF91"/>
<dbReference type="Gene3D" id="3.30.2160.10">
    <property type="entry name" value="Hect, E3 ligase catalytic domain"/>
    <property type="match status" value="1"/>
</dbReference>
<feature type="domain" description="HECT" evidence="8">
    <location>
        <begin position="478"/>
        <end position="866"/>
    </location>
</feature>
<dbReference type="WBParaSite" id="jg18821">
    <property type="protein sequence ID" value="jg18821"/>
    <property type="gene ID" value="jg18821"/>
</dbReference>
<dbReference type="Pfam" id="PF00632">
    <property type="entry name" value="HECT"/>
    <property type="match status" value="1"/>
</dbReference>
<evidence type="ECO:0000256" key="3">
    <source>
        <dbReference type="ARBA" id="ARBA00022679"/>
    </source>
</evidence>
<dbReference type="GO" id="GO:0043161">
    <property type="term" value="P:proteasome-mediated ubiquitin-dependent protein catabolic process"/>
    <property type="evidence" value="ECO:0007669"/>
    <property type="project" value="TreeGrafter"/>
</dbReference>
<comment type="catalytic activity">
    <reaction evidence="1 6">
        <text>S-ubiquitinyl-[E2 ubiquitin-conjugating enzyme]-L-cysteine + [acceptor protein]-L-lysine = [E2 ubiquitin-conjugating enzyme]-L-cysteine + N(6)-ubiquitinyl-[acceptor protein]-L-lysine.</text>
        <dbReference type="EC" id="2.3.2.26"/>
    </reaction>
</comment>
<feature type="active site" description="Glycyl thioester intermediate" evidence="5">
    <location>
        <position position="837"/>
    </location>
</feature>